<proteinExistence type="predicted"/>
<keyword evidence="3" id="KW-1185">Reference proteome</keyword>
<gene>
    <name evidence="1" type="ORF">CYCCA115_LOCUS16686</name>
    <name evidence="2" type="ORF">CYCCA115_LOCUS16690</name>
</gene>
<sequence length="195" mass="20951">MAHDTGDFCVMKEEDAGAILVYRKGNIGCGDANQSVKPGKDGMHPTDVATEWGLFTANKKFFFPMVTILLMRETRFDAPNKVLWILKEGGNGYFAFELVETGNIFDTKCNGNAVKGCLVANIFVGGSLGILGQAVAIEEADTVPVFTCFPETVSVGFGVDIVVLEVLLHVEGVGLKFIGNFFMALHFSNGGMNIG</sequence>
<comment type="caution">
    <text evidence="1">The sequence shown here is derived from an EMBL/GenBank/DDBJ whole genome shotgun (WGS) entry which is preliminary data.</text>
</comment>
<protein>
    <submittedName>
        <fullName evidence="1">Uncharacterized protein</fullName>
    </submittedName>
</protein>
<dbReference type="AlphaFoldDB" id="A0AAD2FYS2"/>
<evidence type="ECO:0000313" key="3">
    <source>
        <dbReference type="Proteomes" id="UP001295423"/>
    </source>
</evidence>
<dbReference type="EMBL" id="CAKOGP040001940">
    <property type="protein sequence ID" value="CAJ1957375.1"/>
    <property type="molecule type" value="Genomic_DNA"/>
</dbReference>
<accession>A0AAD2FYS2</accession>
<dbReference type="Proteomes" id="UP001295423">
    <property type="component" value="Unassembled WGS sequence"/>
</dbReference>
<dbReference type="EMBL" id="CAKOGP040001940">
    <property type="protein sequence ID" value="CAJ1957383.1"/>
    <property type="molecule type" value="Genomic_DNA"/>
</dbReference>
<evidence type="ECO:0000313" key="1">
    <source>
        <dbReference type="EMBL" id="CAJ1957375.1"/>
    </source>
</evidence>
<reference evidence="1" key="1">
    <citation type="submission" date="2023-08" db="EMBL/GenBank/DDBJ databases">
        <authorList>
            <person name="Audoor S."/>
            <person name="Bilcke G."/>
        </authorList>
    </citation>
    <scope>NUCLEOTIDE SEQUENCE</scope>
</reference>
<organism evidence="1 3">
    <name type="scientific">Cylindrotheca closterium</name>
    <dbReference type="NCBI Taxonomy" id="2856"/>
    <lineage>
        <taxon>Eukaryota</taxon>
        <taxon>Sar</taxon>
        <taxon>Stramenopiles</taxon>
        <taxon>Ochrophyta</taxon>
        <taxon>Bacillariophyta</taxon>
        <taxon>Bacillariophyceae</taxon>
        <taxon>Bacillariophycidae</taxon>
        <taxon>Bacillariales</taxon>
        <taxon>Bacillariaceae</taxon>
        <taxon>Cylindrotheca</taxon>
    </lineage>
</organism>
<evidence type="ECO:0000313" key="2">
    <source>
        <dbReference type="EMBL" id="CAJ1957383.1"/>
    </source>
</evidence>
<name>A0AAD2FYS2_9STRA</name>